<keyword evidence="2" id="KW-1185">Reference proteome</keyword>
<reference evidence="1" key="1">
    <citation type="submission" date="2015-04" db="UniProtKB">
        <authorList>
            <consortium name="EnsemblPlants"/>
        </authorList>
    </citation>
    <scope>IDENTIFICATION</scope>
</reference>
<reference evidence="1" key="2">
    <citation type="submission" date="2018-05" db="EMBL/GenBank/DDBJ databases">
        <title>OpunRS2 (Oryza punctata Reference Sequence Version 2).</title>
        <authorList>
            <person name="Zhang J."/>
            <person name="Kudrna D."/>
            <person name="Lee S."/>
            <person name="Talag J."/>
            <person name="Welchert J."/>
            <person name="Wing R.A."/>
        </authorList>
    </citation>
    <scope>NUCLEOTIDE SEQUENCE [LARGE SCALE GENOMIC DNA]</scope>
</reference>
<dbReference type="AlphaFoldDB" id="A0A0E0M0B3"/>
<evidence type="ECO:0000313" key="1">
    <source>
        <dbReference type="EnsemblPlants" id="OPUNC09G06150.1"/>
    </source>
</evidence>
<accession>A0A0E0M0B3</accession>
<dbReference type="EnsemblPlants" id="OPUNC09G06150.1">
    <property type="protein sequence ID" value="OPUNC09G06150.1"/>
    <property type="gene ID" value="OPUNC09G06150"/>
</dbReference>
<name>A0A0E0M0B3_ORYPU</name>
<organism evidence="1">
    <name type="scientific">Oryza punctata</name>
    <name type="common">Red rice</name>
    <dbReference type="NCBI Taxonomy" id="4537"/>
    <lineage>
        <taxon>Eukaryota</taxon>
        <taxon>Viridiplantae</taxon>
        <taxon>Streptophyta</taxon>
        <taxon>Embryophyta</taxon>
        <taxon>Tracheophyta</taxon>
        <taxon>Spermatophyta</taxon>
        <taxon>Magnoliopsida</taxon>
        <taxon>Liliopsida</taxon>
        <taxon>Poales</taxon>
        <taxon>Poaceae</taxon>
        <taxon>BOP clade</taxon>
        <taxon>Oryzoideae</taxon>
        <taxon>Oryzeae</taxon>
        <taxon>Oryzinae</taxon>
        <taxon>Oryza</taxon>
    </lineage>
</organism>
<dbReference type="Proteomes" id="UP000026962">
    <property type="component" value="Chromosome 9"/>
</dbReference>
<evidence type="ECO:0000313" key="2">
    <source>
        <dbReference type="Proteomes" id="UP000026962"/>
    </source>
</evidence>
<dbReference type="HOGENOM" id="CLU_2254549_0_0_1"/>
<proteinExistence type="predicted"/>
<sequence length="104" mass="11865">MHYQAPFAGACNHSTWSRVAMQGTSQTALTANRTPWLRTIHPWTCIQIAQLMTLTELFAPSVELEEQHFQWNRMCLCYHSSSRTIQFNPPSLASNDAKLVFCCC</sequence>
<dbReference type="Gramene" id="OPUNC09G06150.1">
    <property type="protein sequence ID" value="OPUNC09G06150.1"/>
    <property type="gene ID" value="OPUNC09G06150"/>
</dbReference>
<protein>
    <submittedName>
        <fullName evidence="1">Uncharacterized protein</fullName>
    </submittedName>
</protein>